<keyword evidence="2" id="KW-1133">Transmembrane helix</keyword>
<dbReference type="PANTHER" id="PTHR35474:SF1">
    <property type="entry name" value="ATP PHOSPHORIBOSYLTRANSFERASE REGULATORY SUBUNIT"/>
    <property type="match status" value="1"/>
</dbReference>
<dbReference type="AlphaFoldDB" id="A0AAP0G5A7"/>
<keyword evidence="2" id="KW-0472">Membrane</keyword>
<evidence type="ECO:0000313" key="3">
    <source>
        <dbReference type="EMBL" id="KAK8937466.1"/>
    </source>
</evidence>
<accession>A0AAP0G5A7</accession>
<feature type="transmembrane region" description="Helical" evidence="2">
    <location>
        <begin position="155"/>
        <end position="174"/>
    </location>
</feature>
<evidence type="ECO:0000256" key="2">
    <source>
        <dbReference type="SAM" id="Phobius"/>
    </source>
</evidence>
<dbReference type="GO" id="GO:0009787">
    <property type="term" value="P:regulation of abscisic acid-activated signaling pathway"/>
    <property type="evidence" value="ECO:0007669"/>
    <property type="project" value="InterPro"/>
</dbReference>
<gene>
    <name evidence="3" type="ORF">KSP39_PZI012044</name>
</gene>
<reference evidence="3 4" key="1">
    <citation type="journal article" date="2022" name="Nat. Plants">
        <title>Genomes of leafy and leafless Platanthera orchids illuminate the evolution of mycoheterotrophy.</title>
        <authorList>
            <person name="Li M.H."/>
            <person name="Liu K.W."/>
            <person name="Li Z."/>
            <person name="Lu H.C."/>
            <person name="Ye Q.L."/>
            <person name="Zhang D."/>
            <person name="Wang J.Y."/>
            <person name="Li Y.F."/>
            <person name="Zhong Z.M."/>
            <person name="Liu X."/>
            <person name="Yu X."/>
            <person name="Liu D.K."/>
            <person name="Tu X.D."/>
            <person name="Liu B."/>
            <person name="Hao Y."/>
            <person name="Liao X.Y."/>
            <person name="Jiang Y.T."/>
            <person name="Sun W.H."/>
            <person name="Chen J."/>
            <person name="Chen Y.Q."/>
            <person name="Ai Y."/>
            <person name="Zhai J.W."/>
            <person name="Wu S.S."/>
            <person name="Zhou Z."/>
            <person name="Hsiao Y.Y."/>
            <person name="Wu W.L."/>
            <person name="Chen Y.Y."/>
            <person name="Lin Y.F."/>
            <person name="Hsu J.L."/>
            <person name="Li C.Y."/>
            <person name="Wang Z.W."/>
            <person name="Zhao X."/>
            <person name="Zhong W.Y."/>
            <person name="Ma X.K."/>
            <person name="Ma L."/>
            <person name="Huang J."/>
            <person name="Chen G.Z."/>
            <person name="Huang M.Z."/>
            <person name="Huang L."/>
            <person name="Peng D.H."/>
            <person name="Luo Y.B."/>
            <person name="Zou S.Q."/>
            <person name="Chen S.P."/>
            <person name="Lan S."/>
            <person name="Tsai W.C."/>
            <person name="Van de Peer Y."/>
            <person name="Liu Z.J."/>
        </authorList>
    </citation>
    <scope>NUCLEOTIDE SEQUENCE [LARGE SCALE GENOMIC DNA]</scope>
    <source>
        <strain evidence="3">Lor287</strain>
    </source>
</reference>
<feature type="region of interest" description="Disordered" evidence="1">
    <location>
        <begin position="1"/>
        <end position="24"/>
    </location>
</feature>
<feature type="compositionally biased region" description="Low complexity" evidence="1">
    <location>
        <begin position="1"/>
        <end position="19"/>
    </location>
</feature>
<evidence type="ECO:0000313" key="4">
    <source>
        <dbReference type="Proteomes" id="UP001418222"/>
    </source>
</evidence>
<dbReference type="InterPro" id="IPR039324">
    <property type="entry name" value="SHW1"/>
</dbReference>
<comment type="caution">
    <text evidence="3">The sequence shown here is derived from an EMBL/GenBank/DDBJ whole genome shotgun (WGS) entry which is preliminary data.</text>
</comment>
<feature type="region of interest" description="Disordered" evidence="1">
    <location>
        <begin position="73"/>
        <end position="93"/>
    </location>
</feature>
<dbReference type="GO" id="GO:0010100">
    <property type="term" value="P:negative regulation of photomorphogenesis"/>
    <property type="evidence" value="ECO:0007669"/>
    <property type="project" value="InterPro"/>
</dbReference>
<dbReference type="Proteomes" id="UP001418222">
    <property type="component" value="Unassembled WGS sequence"/>
</dbReference>
<proteinExistence type="predicted"/>
<feature type="compositionally biased region" description="Acidic residues" evidence="1">
    <location>
        <begin position="78"/>
        <end position="93"/>
    </location>
</feature>
<sequence length="201" mass="22030">MTSSSSSPFSLPSTRRPSPASNHKTEGHLLLSLLPITLSSRFPLRLCASSRYPNYAKQAVVVVPDPRSWVGDLGAADDGGDLDDGDDEEEEDEDDRSLDLLARLLQNMFQKISRQARKAVRSVLPPSISTKLVRFTVNGVLILAFLWLLKAFLEVACAVGSAVFMSILIVRGIWSGMSFLKDGRLNHMNTSNSSWNGVQPV</sequence>
<keyword evidence="2" id="KW-0812">Transmembrane</keyword>
<name>A0AAP0G5A7_9ASPA</name>
<organism evidence="3 4">
    <name type="scientific">Platanthera zijinensis</name>
    <dbReference type="NCBI Taxonomy" id="2320716"/>
    <lineage>
        <taxon>Eukaryota</taxon>
        <taxon>Viridiplantae</taxon>
        <taxon>Streptophyta</taxon>
        <taxon>Embryophyta</taxon>
        <taxon>Tracheophyta</taxon>
        <taxon>Spermatophyta</taxon>
        <taxon>Magnoliopsida</taxon>
        <taxon>Liliopsida</taxon>
        <taxon>Asparagales</taxon>
        <taxon>Orchidaceae</taxon>
        <taxon>Orchidoideae</taxon>
        <taxon>Orchideae</taxon>
        <taxon>Orchidinae</taxon>
        <taxon>Platanthera</taxon>
    </lineage>
</organism>
<protein>
    <submittedName>
        <fullName evidence="3">Uncharacterized protein</fullName>
    </submittedName>
</protein>
<dbReference type="EMBL" id="JBBWWQ010000010">
    <property type="protein sequence ID" value="KAK8937466.1"/>
    <property type="molecule type" value="Genomic_DNA"/>
</dbReference>
<evidence type="ECO:0000256" key="1">
    <source>
        <dbReference type="SAM" id="MobiDB-lite"/>
    </source>
</evidence>
<keyword evidence="4" id="KW-1185">Reference proteome</keyword>
<dbReference type="PANTHER" id="PTHR35474">
    <property type="entry name" value="ATP PHOSPHORIBOSYLTRANSFERASE REGULATORY SUBUNIT"/>
    <property type="match status" value="1"/>
</dbReference>